<organism evidence="1 2">
    <name type="scientific">Mycetocola zhadangensis</name>
    <dbReference type="NCBI Taxonomy" id="1164595"/>
    <lineage>
        <taxon>Bacteria</taxon>
        <taxon>Bacillati</taxon>
        <taxon>Actinomycetota</taxon>
        <taxon>Actinomycetes</taxon>
        <taxon>Micrococcales</taxon>
        <taxon>Microbacteriaceae</taxon>
        <taxon>Mycetocola</taxon>
    </lineage>
</organism>
<accession>A0A3L7IT21</accession>
<dbReference type="InterPro" id="IPR010349">
    <property type="entry name" value="Asparaginase_II"/>
</dbReference>
<dbReference type="AlphaFoldDB" id="A0A3L7IT21"/>
<evidence type="ECO:0000313" key="1">
    <source>
        <dbReference type="EMBL" id="RLQ81394.1"/>
    </source>
</evidence>
<dbReference type="RefSeq" id="WP_121660304.1">
    <property type="nucleotide sequence ID" value="NZ_BMEK01000003.1"/>
</dbReference>
<comment type="caution">
    <text evidence="1">The sequence shown here is derived from an EMBL/GenBank/DDBJ whole genome shotgun (WGS) entry which is preliminary data.</text>
</comment>
<dbReference type="OrthoDB" id="9780674at2"/>
<keyword evidence="2" id="KW-1185">Reference proteome</keyword>
<dbReference type="EMBL" id="RCWJ01000004">
    <property type="protein sequence ID" value="RLQ81394.1"/>
    <property type="molecule type" value="Genomic_DNA"/>
</dbReference>
<dbReference type="Pfam" id="PF06089">
    <property type="entry name" value="Asparaginase_II"/>
    <property type="match status" value="1"/>
</dbReference>
<dbReference type="Proteomes" id="UP000282460">
    <property type="component" value="Unassembled WGS sequence"/>
</dbReference>
<proteinExistence type="predicted"/>
<name>A0A3L7IT21_9MICO</name>
<dbReference type="PANTHER" id="PTHR42110">
    <property type="entry name" value="L-ASPARAGINASE, PUTATIVE (AFU_ORTHOLOGUE AFUA_3G11890)-RELATED"/>
    <property type="match status" value="1"/>
</dbReference>
<dbReference type="PANTHER" id="PTHR42110:SF1">
    <property type="entry name" value="L-ASPARAGINASE, PUTATIVE (AFU_ORTHOLOGUE AFUA_3G11890)-RELATED"/>
    <property type="match status" value="1"/>
</dbReference>
<gene>
    <name evidence="1" type="ORF">D9V28_13625</name>
</gene>
<protein>
    <submittedName>
        <fullName evidence="1">Asparaginase</fullName>
    </submittedName>
</protein>
<reference evidence="1 2" key="1">
    <citation type="submission" date="2018-10" db="EMBL/GenBank/DDBJ databases">
        <authorList>
            <person name="Li J."/>
        </authorList>
    </citation>
    <scope>NUCLEOTIDE SEQUENCE [LARGE SCALE GENOMIC DNA]</scope>
    <source>
        <strain evidence="1 2">ZD1-4</strain>
    </source>
</reference>
<evidence type="ECO:0000313" key="2">
    <source>
        <dbReference type="Proteomes" id="UP000282460"/>
    </source>
</evidence>
<sequence length="337" mass="34904">MTSTANPAETFSTTSAVELAVVERSGFIESRHSGSAIVIDQHADVLRSLGDPAAPVFLRSTMKPFQAIAVMNAGVGLRGAAAVLATASHSGTQRHVSVVRSILAQAGLTETALQCPADWPADGAARDELLKDNGDKSPIYMNCSGKHAAMLLACVTNNWPIESYLDPEHPLQQAVLDVVERFTGERPVASGIDGCGAPVHALSLSGLARGISRIRTSSPSSPFAIYRNAGILCQAVLEDGWALDGPGRANTIVIDKLGVFAKLGAEGVMVMAAPDGTTVALKMLDGSLRAATLVGLSLLADAGALSRDAVDEVLPELHLDVLGGSSVVGQIRLSPTL</sequence>